<dbReference type="EMBL" id="VSSQ01054461">
    <property type="protein sequence ID" value="MPN08415.1"/>
    <property type="molecule type" value="Genomic_DNA"/>
</dbReference>
<protein>
    <submittedName>
        <fullName evidence="1">Uncharacterized protein</fullName>
    </submittedName>
</protein>
<proteinExistence type="predicted"/>
<dbReference type="AlphaFoldDB" id="A0A645F293"/>
<accession>A0A645F293</accession>
<evidence type="ECO:0000313" key="1">
    <source>
        <dbReference type="EMBL" id="MPN08415.1"/>
    </source>
</evidence>
<reference evidence="1" key="1">
    <citation type="submission" date="2019-08" db="EMBL/GenBank/DDBJ databases">
        <authorList>
            <person name="Kucharzyk K."/>
            <person name="Murdoch R.W."/>
            <person name="Higgins S."/>
            <person name="Loffler F."/>
        </authorList>
    </citation>
    <scope>NUCLEOTIDE SEQUENCE</scope>
</reference>
<gene>
    <name evidence="1" type="ORF">SDC9_155697</name>
</gene>
<comment type="caution">
    <text evidence="1">The sequence shown here is derived from an EMBL/GenBank/DDBJ whole genome shotgun (WGS) entry which is preliminary data.</text>
</comment>
<sequence>MLFQSIFHIPLDLRLCIQVELLRGKGRDCDIKGRVGFGNLYQRIKVIRETFFNSRNISLLVKCIDKFLGIIEKRFTQTGVVHNQYLLAGFTRREGHDQRWKYYQCRKQNWCKDGHYYE</sequence>
<organism evidence="1">
    <name type="scientific">bioreactor metagenome</name>
    <dbReference type="NCBI Taxonomy" id="1076179"/>
    <lineage>
        <taxon>unclassified sequences</taxon>
        <taxon>metagenomes</taxon>
        <taxon>ecological metagenomes</taxon>
    </lineage>
</organism>
<name>A0A645F293_9ZZZZ</name>